<dbReference type="SMART" id="SM00892">
    <property type="entry name" value="Endonuclease_NS"/>
    <property type="match status" value="1"/>
</dbReference>
<keyword evidence="7" id="KW-1185">Reference proteome</keyword>
<sequence>MNDLKYLWIGLCLVCLLGNARASCYINKGDLSSNYLFFSIENGVYDILHSDNVATNHAVYLLCGDSRQPIQLVCQANGLFKSQFPNVQCSKVFKTTVEMVLDPSCHYEMFRVGYKYQNHFMEVYRSCYDSLRYAAQFSVNKVYPSRNSATRQPSSFTTDGAMTGSDAFAYFYSRIYQRFENVLGPRQNYVKNRLPNLFDHGHLTPNGDYSFDQLQKSTNKLRNVVPQYSNVNIGNWKNIEAWVKRLLVNRNYDVLKVCTGALGVHELQAKSGMMTPMYLLDNNRIPIPKWMYKIVSHISGQQWVVLTYNDGLTRTQPNPSSFCNIVRCDPDLNLRGVGFSICCRPFDFIQKNVPHLTGVC</sequence>
<dbReference type="InterPro" id="IPR001604">
    <property type="entry name" value="Endo_G_ENPP1-like_dom"/>
</dbReference>
<protein>
    <recommendedName>
        <fullName evidence="5">DNA/RNA non-specific endonuclease/pyrophosphatase/phosphodiesterase domain-containing protein</fullName>
    </recommendedName>
</protein>
<feature type="chain" id="PRO_5046608077" description="DNA/RNA non-specific endonuclease/pyrophosphatase/phosphodiesterase domain-containing protein" evidence="4">
    <location>
        <begin position="23"/>
        <end position="360"/>
    </location>
</feature>
<name>A0ABM5HLQ9_DRORH</name>
<evidence type="ECO:0000256" key="2">
    <source>
        <dbReference type="ARBA" id="ARBA00022722"/>
    </source>
</evidence>
<keyword evidence="3" id="KW-0378">Hydrolase</keyword>
<dbReference type="EnsemblMetazoa" id="XM_017126735.2">
    <property type="protein sequence ID" value="XP_016982224.2"/>
    <property type="gene ID" value="LOC108046822"/>
</dbReference>
<dbReference type="SUPFAM" id="SSF54060">
    <property type="entry name" value="His-Me finger endonucleases"/>
    <property type="match status" value="1"/>
</dbReference>
<dbReference type="InterPro" id="IPR040255">
    <property type="entry name" value="Non-specific_endonuclease"/>
</dbReference>
<dbReference type="PANTHER" id="PTHR13966">
    <property type="entry name" value="ENDONUCLEASE RELATED"/>
    <property type="match status" value="1"/>
</dbReference>
<evidence type="ECO:0000256" key="4">
    <source>
        <dbReference type="SAM" id="SignalP"/>
    </source>
</evidence>
<proteinExistence type="inferred from homology"/>
<evidence type="ECO:0000259" key="5">
    <source>
        <dbReference type="SMART" id="SM00892"/>
    </source>
</evidence>
<dbReference type="InterPro" id="IPR044929">
    <property type="entry name" value="DNA/RNA_non-sp_Endonuclease_sf"/>
</dbReference>
<dbReference type="Gene3D" id="3.40.570.10">
    <property type="entry name" value="Extracellular Endonuclease, subunit A"/>
    <property type="match status" value="1"/>
</dbReference>
<feature type="domain" description="DNA/RNA non-specific endonuclease/pyrophosphatase/phosphodiesterase" evidence="5">
    <location>
        <begin position="120"/>
        <end position="348"/>
    </location>
</feature>
<evidence type="ECO:0000313" key="7">
    <source>
        <dbReference type="Proteomes" id="UP001652680"/>
    </source>
</evidence>
<dbReference type="RefSeq" id="XP_016982224.2">
    <property type="nucleotide sequence ID" value="XM_017126735.2"/>
</dbReference>
<comment type="similarity">
    <text evidence="1">Belongs to the DNA/RNA non-specific endonuclease family.</text>
</comment>
<dbReference type="InterPro" id="IPR044925">
    <property type="entry name" value="His-Me_finger_sf"/>
</dbReference>
<accession>A0ABM5HLQ9</accession>
<dbReference type="PANTHER" id="PTHR13966:SF17">
    <property type="entry name" value="ENDONUCLEASE-RELATED"/>
    <property type="match status" value="1"/>
</dbReference>
<evidence type="ECO:0000313" key="6">
    <source>
        <dbReference type="EnsemblMetazoa" id="XP_016982224.2"/>
    </source>
</evidence>
<keyword evidence="2" id="KW-0540">Nuclease</keyword>
<organism evidence="6 7">
    <name type="scientific">Drosophila rhopaloa</name>
    <name type="common">Fruit fly</name>
    <dbReference type="NCBI Taxonomy" id="1041015"/>
    <lineage>
        <taxon>Eukaryota</taxon>
        <taxon>Metazoa</taxon>
        <taxon>Ecdysozoa</taxon>
        <taxon>Arthropoda</taxon>
        <taxon>Hexapoda</taxon>
        <taxon>Insecta</taxon>
        <taxon>Pterygota</taxon>
        <taxon>Neoptera</taxon>
        <taxon>Endopterygota</taxon>
        <taxon>Diptera</taxon>
        <taxon>Brachycera</taxon>
        <taxon>Muscomorpha</taxon>
        <taxon>Ephydroidea</taxon>
        <taxon>Drosophilidae</taxon>
        <taxon>Drosophila</taxon>
        <taxon>Sophophora</taxon>
    </lineage>
</organism>
<evidence type="ECO:0000256" key="1">
    <source>
        <dbReference type="ARBA" id="ARBA00010052"/>
    </source>
</evidence>
<reference evidence="6" key="2">
    <citation type="submission" date="2025-05" db="UniProtKB">
        <authorList>
            <consortium name="EnsemblMetazoa"/>
        </authorList>
    </citation>
    <scope>IDENTIFICATION</scope>
</reference>
<dbReference type="GeneID" id="108046822"/>
<dbReference type="Proteomes" id="UP001652680">
    <property type="component" value="Unassembled WGS sequence"/>
</dbReference>
<evidence type="ECO:0000256" key="3">
    <source>
        <dbReference type="ARBA" id="ARBA00022759"/>
    </source>
</evidence>
<feature type="signal peptide" evidence="4">
    <location>
        <begin position="1"/>
        <end position="22"/>
    </location>
</feature>
<keyword evidence="4" id="KW-0732">Signal</keyword>
<reference evidence="7" key="1">
    <citation type="journal article" date="2021" name="Elife">
        <title>Highly contiguous assemblies of 101 drosophilid genomes.</title>
        <authorList>
            <person name="Kim B.Y."/>
            <person name="Wang J.R."/>
            <person name="Miller D.E."/>
            <person name="Barmina O."/>
            <person name="Delaney E."/>
            <person name="Thompson A."/>
            <person name="Comeault A.A."/>
            <person name="Peede D."/>
            <person name="D'Agostino E.R."/>
            <person name="Pelaez J."/>
            <person name="Aguilar J.M."/>
            <person name="Haji D."/>
            <person name="Matsunaga T."/>
            <person name="Armstrong E.E."/>
            <person name="Zych M."/>
            <person name="Ogawa Y."/>
            <person name="Stamenkovic-Radak M."/>
            <person name="Jelic M."/>
            <person name="Veselinovic M.S."/>
            <person name="Tanaskovic M."/>
            <person name="Eric P."/>
            <person name="Gao J.J."/>
            <person name="Katoh T.K."/>
            <person name="Toda M.J."/>
            <person name="Watabe H."/>
            <person name="Watada M."/>
            <person name="Davis J.S."/>
            <person name="Moyle L.C."/>
            <person name="Manoli G."/>
            <person name="Bertolini E."/>
            <person name="Kostal V."/>
            <person name="Hawley R.S."/>
            <person name="Takahashi A."/>
            <person name="Jones C.D."/>
            <person name="Price D.K."/>
            <person name="Whiteman N."/>
            <person name="Kopp A."/>
            <person name="Matute D.R."/>
            <person name="Petrov D.A."/>
        </authorList>
    </citation>
    <scope>NUCLEOTIDE SEQUENCE [LARGE SCALE GENOMIC DNA]</scope>
</reference>
<dbReference type="Pfam" id="PF01223">
    <property type="entry name" value="Endonuclease_NS"/>
    <property type="match status" value="1"/>
</dbReference>
<keyword evidence="3" id="KW-0255">Endonuclease</keyword>